<dbReference type="AlphaFoldDB" id="A0A9P6ZV14"/>
<dbReference type="OrthoDB" id="2663088at2759"/>
<evidence type="ECO:0000313" key="1">
    <source>
        <dbReference type="EMBL" id="KAG1776712.1"/>
    </source>
</evidence>
<protein>
    <submittedName>
        <fullName evidence="1">Uncharacterized protein</fullName>
    </submittedName>
</protein>
<reference evidence="1" key="1">
    <citation type="journal article" date="2020" name="New Phytol.">
        <title>Comparative genomics reveals dynamic genome evolution in host specialist ectomycorrhizal fungi.</title>
        <authorList>
            <person name="Lofgren L.A."/>
            <person name="Nguyen N.H."/>
            <person name="Vilgalys R."/>
            <person name="Ruytinx J."/>
            <person name="Liao H.L."/>
            <person name="Branco S."/>
            <person name="Kuo A."/>
            <person name="LaButti K."/>
            <person name="Lipzen A."/>
            <person name="Andreopoulos W."/>
            <person name="Pangilinan J."/>
            <person name="Riley R."/>
            <person name="Hundley H."/>
            <person name="Na H."/>
            <person name="Barry K."/>
            <person name="Grigoriev I.V."/>
            <person name="Stajich J.E."/>
            <person name="Kennedy P.G."/>
        </authorList>
    </citation>
    <scope>NUCLEOTIDE SEQUENCE</scope>
    <source>
        <strain evidence="1">DOB743</strain>
    </source>
</reference>
<accession>A0A9P6ZV14</accession>
<organism evidence="1 2">
    <name type="scientific">Suillus placidus</name>
    <dbReference type="NCBI Taxonomy" id="48579"/>
    <lineage>
        <taxon>Eukaryota</taxon>
        <taxon>Fungi</taxon>
        <taxon>Dikarya</taxon>
        <taxon>Basidiomycota</taxon>
        <taxon>Agaricomycotina</taxon>
        <taxon>Agaricomycetes</taxon>
        <taxon>Agaricomycetidae</taxon>
        <taxon>Boletales</taxon>
        <taxon>Suillineae</taxon>
        <taxon>Suillaceae</taxon>
        <taxon>Suillus</taxon>
    </lineage>
</organism>
<proteinExistence type="predicted"/>
<evidence type="ECO:0000313" key="2">
    <source>
        <dbReference type="Proteomes" id="UP000714275"/>
    </source>
</evidence>
<dbReference type="Proteomes" id="UP000714275">
    <property type="component" value="Unassembled WGS sequence"/>
</dbReference>
<comment type="caution">
    <text evidence="1">The sequence shown here is derived from an EMBL/GenBank/DDBJ whole genome shotgun (WGS) entry which is preliminary data.</text>
</comment>
<name>A0A9P6ZV14_9AGAM</name>
<sequence>MSSQPRPYDVSGAPLVPFDSAHIHDLSDLSNTIYAAVDLEYSESTLHFEADTLNDAVDGLINLLKHCHMQLTDCNRVDSELLNFVDPTPSSTFATYRRVDRENHDLTVGDMKSMFSMSSWMFRA</sequence>
<keyword evidence="2" id="KW-1185">Reference proteome</keyword>
<dbReference type="EMBL" id="JABBWD010000025">
    <property type="protein sequence ID" value="KAG1776712.1"/>
    <property type="molecule type" value="Genomic_DNA"/>
</dbReference>
<gene>
    <name evidence="1" type="ORF">EV702DRAFT_1198102</name>
</gene>